<dbReference type="GO" id="GO:0016020">
    <property type="term" value="C:membrane"/>
    <property type="evidence" value="ECO:0007669"/>
    <property type="project" value="UniProtKB-SubCell"/>
</dbReference>
<proteinExistence type="inferred from homology"/>
<evidence type="ECO:0000256" key="4">
    <source>
        <dbReference type="ARBA" id="ARBA00022989"/>
    </source>
</evidence>
<dbReference type="Proteomes" id="UP001329430">
    <property type="component" value="Chromosome 4"/>
</dbReference>
<evidence type="ECO:0000256" key="1">
    <source>
        <dbReference type="ARBA" id="ARBA00004141"/>
    </source>
</evidence>
<evidence type="ECO:0000313" key="8">
    <source>
        <dbReference type="Proteomes" id="UP001329430"/>
    </source>
</evidence>
<dbReference type="InterPro" id="IPR007248">
    <property type="entry name" value="Mpv17_PMP22"/>
</dbReference>
<sequence length="193" mass="22021">MAILSKIILFTRQHPIIRGMVSYAVIWPTSSIIQQSIAGKRWDSYDWGQVARFGLYGSLFVGPTLYGWIRISTILWPNITVKTAITKAVVEQVTYGPAALVCFYFGMSVLNNKTFDEAIHEIQLKFWPTFRVGACVWPVVQTFNFLVIPERNRVPFVSACSLVWGCFLSYMDKVSHDAEENRLHQSNSLLLHN</sequence>
<keyword evidence="3" id="KW-0812">Transmembrane</keyword>
<dbReference type="GO" id="GO:0005739">
    <property type="term" value="C:mitochondrion"/>
    <property type="evidence" value="ECO:0007669"/>
    <property type="project" value="TreeGrafter"/>
</dbReference>
<evidence type="ECO:0000256" key="6">
    <source>
        <dbReference type="RuleBase" id="RU363053"/>
    </source>
</evidence>
<gene>
    <name evidence="7" type="ORF">RI129_005612</name>
</gene>
<evidence type="ECO:0000256" key="3">
    <source>
        <dbReference type="ARBA" id="ARBA00022692"/>
    </source>
</evidence>
<evidence type="ECO:0000313" key="7">
    <source>
        <dbReference type="EMBL" id="KAK5644312.1"/>
    </source>
</evidence>
<keyword evidence="5" id="KW-0472">Membrane</keyword>
<dbReference type="EMBL" id="JAVRBK010000004">
    <property type="protein sequence ID" value="KAK5644312.1"/>
    <property type="molecule type" value="Genomic_DNA"/>
</dbReference>
<evidence type="ECO:0008006" key="9">
    <source>
        <dbReference type="Google" id="ProtNLM"/>
    </source>
</evidence>
<comment type="subcellular location">
    <subcellularLocation>
        <location evidence="1">Membrane</location>
        <topology evidence="1">Multi-pass membrane protein</topology>
    </subcellularLocation>
</comment>
<organism evidence="7 8">
    <name type="scientific">Pyrocoelia pectoralis</name>
    <dbReference type="NCBI Taxonomy" id="417401"/>
    <lineage>
        <taxon>Eukaryota</taxon>
        <taxon>Metazoa</taxon>
        <taxon>Ecdysozoa</taxon>
        <taxon>Arthropoda</taxon>
        <taxon>Hexapoda</taxon>
        <taxon>Insecta</taxon>
        <taxon>Pterygota</taxon>
        <taxon>Neoptera</taxon>
        <taxon>Endopterygota</taxon>
        <taxon>Coleoptera</taxon>
        <taxon>Polyphaga</taxon>
        <taxon>Elateriformia</taxon>
        <taxon>Elateroidea</taxon>
        <taxon>Lampyridae</taxon>
        <taxon>Lampyrinae</taxon>
        <taxon>Pyrocoelia</taxon>
    </lineage>
</organism>
<dbReference type="PANTHER" id="PTHR11266">
    <property type="entry name" value="PEROXISOMAL MEMBRANE PROTEIN 2, PXMP2 MPV17"/>
    <property type="match status" value="1"/>
</dbReference>
<comment type="similarity">
    <text evidence="2 6">Belongs to the peroxisomal membrane protein PXMP2/4 family.</text>
</comment>
<protein>
    <recommendedName>
        <fullName evidence="9">Mpv17-like protein</fullName>
    </recommendedName>
</protein>
<name>A0AAN7ZHL8_9COLE</name>
<accession>A0AAN7ZHL8</accession>
<reference evidence="7 8" key="1">
    <citation type="journal article" date="2024" name="Insects">
        <title>An Improved Chromosome-Level Genome Assembly of the Firefly Pyrocoelia pectoralis.</title>
        <authorList>
            <person name="Fu X."/>
            <person name="Meyer-Rochow V.B."/>
            <person name="Ballantyne L."/>
            <person name="Zhu X."/>
        </authorList>
    </citation>
    <scope>NUCLEOTIDE SEQUENCE [LARGE SCALE GENOMIC DNA]</scope>
    <source>
        <strain evidence="7">XCY_ONT2</strain>
    </source>
</reference>
<evidence type="ECO:0000256" key="5">
    <source>
        <dbReference type="ARBA" id="ARBA00023136"/>
    </source>
</evidence>
<keyword evidence="8" id="KW-1185">Reference proteome</keyword>
<evidence type="ECO:0000256" key="2">
    <source>
        <dbReference type="ARBA" id="ARBA00006824"/>
    </source>
</evidence>
<dbReference type="AlphaFoldDB" id="A0AAN7ZHL8"/>
<dbReference type="Pfam" id="PF04117">
    <property type="entry name" value="Mpv17_PMP22"/>
    <property type="match status" value="1"/>
</dbReference>
<comment type="caution">
    <text evidence="7">The sequence shown here is derived from an EMBL/GenBank/DDBJ whole genome shotgun (WGS) entry which is preliminary data.</text>
</comment>
<keyword evidence="4" id="KW-1133">Transmembrane helix</keyword>
<dbReference type="PANTHER" id="PTHR11266:SF75">
    <property type="entry name" value="IP10007P-RELATED"/>
    <property type="match status" value="1"/>
</dbReference>